<sequence length="113" mass="11810">MNIPALNSVSATSAAEHVARAKQPLTPAVLRKAAPEVQRAEVAAQFEAILVRQLLAPTMTSMLGKEGGAASSVYGDMLTDTLAQQLTRGTGLGLGRLLEQQLAPRTPKSSTTL</sequence>
<evidence type="ECO:0000259" key="1">
    <source>
        <dbReference type="Pfam" id="PF10135"/>
    </source>
</evidence>
<keyword evidence="3" id="KW-1185">Reference proteome</keyword>
<evidence type="ECO:0000313" key="3">
    <source>
        <dbReference type="Proteomes" id="UP000007013"/>
    </source>
</evidence>
<name>B1ZR16_OPITP</name>
<protein>
    <recommendedName>
        <fullName evidence="1">Flagellar protein FlgJ N-terminal domain-containing protein</fullName>
    </recommendedName>
</protein>
<dbReference type="RefSeq" id="WP_012373221.1">
    <property type="nucleotide sequence ID" value="NC_010571.1"/>
</dbReference>
<evidence type="ECO:0000313" key="2">
    <source>
        <dbReference type="EMBL" id="ACB73683.1"/>
    </source>
</evidence>
<gene>
    <name evidence="2" type="ordered locus">Oter_0393</name>
</gene>
<proteinExistence type="predicted"/>
<dbReference type="AlphaFoldDB" id="B1ZR16"/>
<reference evidence="2 3" key="1">
    <citation type="journal article" date="2011" name="J. Bacteriol.">
        <title>Genome sequence of the verrucomicrobium Opitutus terrae PB90-1, an abundant inhabitant of rice paddy soil ecosystems.</title>
        <authorList>
            <person name="van Passel M.W."/>
            <person name="Kant R."/>
            <person name="Palva A."/>
            <person name="Copeland A."/>
            <person name="Lucas S."/>
            <person name="Lapidus A."/>
            <person name="Glavina del Rio T."/>
            <person name="Pitluck S."/>
            <person name="Goltsman E."/>
            <person name="Clum A."/>
            <person name="Sun H."/>
            <person name="Schmutz J."/>
            <person name="Larimer F.W."/>
            <person name="Land M.L."/>
            <person name="Hauser L."/>
            <person name="Kyrpides N."/>
            <person name="Mikhailova N."/>
            <person name="Richardson P.P."/>
            <person name="Janssen P.H."/>
            <person name="de Vos W.M."/>
            <person name="Smidt H."/>
        </authorList>
    </citation>
    <scope>NUCLEOTIDE SEQUENCE [LARGE SCALE GENOMIC DNA]</scope>
    <source>
        <strain evidence="3">DSM 11246 / JCM 15787 / PB90-1</strain>
    </source>
</reference>
<accession>B1ZR16</accession>
<dbReference type="EMBL" id="CP001032">
    <property type="protein sequence ID" value="ACB73683.1"/>
    <property type="molecule type" value="Genomic_DNA"/>
</dbReference>
<dbReference type="STRING" id="452637.Oter_0393"/>
<dbReference type="HOGENOM" id="CLU_2130898_0_0_0"/>
<dbReference type="eggNOG" id="ENOG5030PQ4">
    <property type="taxonomic scope" value="Bacteria"/>
</dbReference>
<dbReference type="KEGG" id="ote:Oter_0393"/>
<dbReference type="InterPro" id="IPR019301">
    <property type="entry name" value="Flagellar_prot_FlgJ_N"/>
</dbReference>
<organism evidence="2 3">
    <name type="scientific">Opitutus terrae (strain DSM 11246 / JCM 15787 / PB90-1)</name>
    <dbReference type="NCBI Taxonomy" id="452637"/>
    <lineage>
        <taxon>Bacteria</taxon>
        <taxon>Pseudomonadati</taxon>
        <taxon>Verrucomicrobiota</taxon>
        <taxon>Opitutia</taxon>
        <taxon>Opitutales</taxon>
        <taxon>Opitutaceae</taxon>
        <taxon>Opitutus</taxon>
    </lineage>
</organism>
<dbReference type="Proteomes" id="UP000007013">
    <property type="component" value="Chromosome"/>
</dbReference>
<feature type="domain" description="Flagellar protein FlgJ N-terminal" evidence="1">
    <location>
        <begin position="66"/>
        <end position="101"/>
    </location>
</feature>
<dbReference type="Pfam" id="PF10135">
    <property type="entry name" value="Rod-binding"/>
    <property type="match status" value="1"/>
</dbReference>
<dbReference type="OrthoDB" id="200432at2"/>